<sequence length="275" mass="31485">MKDQDQSSKTGDCRDTPIPPPIPPPAPPQSSSRNPSSLLSPWWSAEPLPERSTEPKQKKSRRTFINFTRIANAIEYDGDGKKTGKSTQLFTERCYLSTRNKDLGDQQSDSSNNNNGIPKKIPSDCKMVCFLRENDERRKERQEKNKSIWNPFHGLWIVVATTHARCMEHTAEKDIIKKSHSDYYTIELGERFSGSGDDAKRIVTKTFAPLQELTRRYVLSWKDGTQQLFFQKFWESTKRGDAFHLVRDNTKKLFESVTGTDKSSQDDDSKKGSSQ</sequence>
<gene>
    <name evidence="2" type="ORF">INT45_005549</name>
</gene>
<feature type="compositionally biased region" description="Basic and acidic residues" evidence="1">
    <location>
        <begin position="263"/>
        <end position="275"/>
    </location>
</feature>
<name>A0A8H7VLR7_9FUNG</name>
<dbReference type="AlphaFoldDB" id="A0A8H7VLR7"/>
<feature type="compositionally biased region" description="Basic and acidic residues" evidence="1">
    <location>
        <begin position="48"/>
        <end position="57"/>
    </location>
</feature>
<feature type="region of interest" description="Disordered" evidence="1">
    <location>
        <begin position="1"/>
        <end position="64"/>
    </location>
</feature>
<feature type="compositionally biased region" description="Low complexity" evidence="1">
    <location>
        <begin position="105"/>
        <end position="115"/>
    </location>
</feature>
<feature type="compositionally biased region" description="Low complexity" evidence="1">
    <location>
        <begin position="29"/>
        <end position="47"/>
    </location>
</feature>
<feature type="compositionally biased region" description="Basic and acidic residues" evidence="1">
    <location>
        <begin position="1"/>
        <end position="15"/>
    </location>
</feature>
<dbReference type="EMBL" id="JAEPRB010000029">
    <property type="protein sequence ID" value="KAG2225305.1"/>
    <property type="molecule type" value="Genomic_DNA"/>
</dbReference>
<dbReference type="Proteomes" id="UP000646827">
    <property type="component" value="Unassembled WGS sequence"/>
</dbReference>
<organism evidence="2 3">
    <name type="scientific">Circinella minor</name>
    <dbReference type="NCBI Taxonomy" id="1195481"/>
    <lineage>
        <taxon>Eukaryota</taxon>
        <taxon>Fungi</taxon>
        <taxon>Fungi incertae sedis</taxon>
        <taxon>Mucoromycota</taxon>
        <taxon>Mucoromycotina</taxon>
        <taxon>Mucoromycetes</taxon>
        <taxon>Mucorales</taxon>
        <taxon>Lichtheimiaceae</taxon>
        <taxon>Circinella</taxon>
    </lineage>
</organism>
<evidence type="ECO:0000313" key="2">
    <source>
        <dbReference type="EMBL" id="KAG2225305.1"/>
    </source>
</evidence>
<feature type="region of interest" description="Disordered" evidence="1">
    <location>
        <begin position="101"/>
        <end position="120"/>
    </location>
</feature>
<dbReference type="OrthoDB" id="5569779at2759"/>
<feature type="region of interest" description="Disordered" evidence="1">
    <location>
        <begin position="256"/>
        <end position="275"/>
    </location>
</feature>
<keyword evidence="3" id="KW-1185">Reference proteome</keyword>
<evidence type="ECO:0000313" key="3">
    <source>
        <dbReference type="Proteomes" id="UP000646827"/>
    </source>
</evidence>
<accession>A0A8H7VLR7</accession>
<reference evidence="2 3" key="1">
    <citation type="submission" date="2020-12" db="EMBL/GenBank/DDBJ databases">
        <title>Metabolic potential, ecology and presence of endohyphal bacteria is reflected in genomic diversity of Mucoromycotina.</title>
        <authorList>
            <person name="Muszewska A."/>
            <person name="Okrasinska A."/>
            <person name="Steczkiewicz K."/>
            <person name="Drgas O."/>
            <person name="Orlowska M."/>
            <person name="Perlinska-Lenart U."/>
            <person name="Aleksandrzak-Piekarczyk T."/>
            <person name="Szatraj K."/>
            <person name="Zielenkiewicz U."/>
            <person name="Pilsyk S."/>
            <person name="Malc E."/>
            <person name="Mieczkowski P."/>
            <person name="Kruszewska J.S."/>
            <person name="Biernat P."/>
            <person name="Pawlowska J."/>
        </authorList>
    </citation>
    <scope>NUCLEOTIDE SEQUENCE [LARGE SCALE GENOMIC DNA]</scope>
    <source>
        <strain evidence="2 3">CBS 142.35</strain>
    </source>
</reference>
<comment type="caution">
    <text evidence="2">The sequence shown here is derived from an EMBL/GenBank/DDBJ whole genome shotgun (WGS) entry which is preliminary data.</text>
</comment>
<proteinExistence type="predicted"/>
<feature type="compositionally biased region" description="Pro residues" evidence="1">
    <location>
        <begin position="17"/>
        <end position="28"/>
    </location>
</feature>
<evidence type="ECO:0000256" key="1">
    <source>
        <dbReference type="SAM" id="MobiDB-lite"/>
    </source>
</evidence>
<protein>
    <submittedName>
        <fullName evidence="2">Uncharacterized protein</fullName>
    </submittedName>
</protein>